<evidence type="ECO:0000259" key="4">
    <source>
        <dbReference type="Pfam" id="PF00135"/>
    </source>
</evidence>
<dbReference type="SUPFAM" id="SSF53474">
    <property type="entry name" value="alpha/beta-Hydrolases"/>
    <property type="match status" value="1"/>
</dbReference>
<keyword evidence="3" id="KW-0732">Signal</keyword>
<evidence type="ECO:0000256" key="3">
    <source>
        <dbReference type="RuleBase" id="RU361235"/>
    </source>
</evidence>
<name>H0ELZ4_GLAL7</name>
<reference evidence="5 6" key="1">
    <citation type="journal article" date="2012" name="Eukaryot. Cell">
        <title>Genome sequence of the fungus Glarea lozoyensis: the first genome sequence of a species from the Helotiaceae family.</title>
        <authorList>
            <person name="Youssar L."/>
            <person name="Gruening B.A."/>
            <person name="Erxleben A."/>
            <person name="Guenther S."/>
            <person name="Huettel W."/>
        </authorList>
    </citation>
    <scope>NUCLEOTIDE SEQUENCE [LARGE SCALE GENOMIC DNA]</scope>
    <source>
        <strain evidence="6">ATCC 74030 / MF5533</strain>
    </source>
</reference>
<dbReference type="EC" id="3.1.1.-" evidence="3"/>
<dbReference type="InterPro" id="IPR002018">
    <property type="entry name" value="CarbesteraseB"/>
</dbReference>
<dbReference type="InterPro" id="IPR019826">
    <property type="entry name" value="Carboxylesterase_B_AS"/>
</dbReference>
<dbReference type="PROSITE" id="PS00122">
    <property type="entry name" value="CARBOXYLESTERASE_B_1"/>
    <property type="match status" value="1"/>
</dbReference>
<evidence type="ECO:0000313" key="5">
    <source>
        <dbReference type="EMBL" id="EHL00531.1"/>
    </source>
</evidence>
<evidence type="ECO:0000256" key="2">
    <source>
        <dbReference type="ARBA" id="ARBA00022801"/>
    </source>
</evidence>
<accession>H0ELZ4</accession>
<sequence>MRLHYLLTVFNPVFVTATCLTSSASPIINTTLGQLQGTTSPYRSDITVFKGIPYATPPTGSLRWKAPLPVTPWTGIKNASTFGAECAQMVSPTASIFGSANATVSEDCLYMNIWKPQNATGLSKLPVYVWIYGGRFTGGGGDVLTYDGSGLASKDIIVVTFNYRMAFGGDSGRVTVGGQSAGSASALDMMYSPLSKNLIHGVIAESGARGPHDPETAGLATSYRQLSAAYDDGIALLTKLNVTSISELRNVSMAVLLTVDNDSDPLYANTRFANISSFMNPPAWRPVIDNYVLISSYAEALLSNSHADVPILTGNNADESGASPEPDLTLATYTSQFTTMFGNLSSTFFDLYPASNDTSANTLSNTLFRDLSRTSTWNWAKDWTAGGAASNVFTYYFTHAPPNQTAGVYHGAELNYVMNNLPNTNVVADWSAEDYAVEAVMSAYWANFIKTGDPNGEGLVEWPAMSNATRTMWLGDSWGAGEIAGSAEKVALLEEWFAGFEECYILILHQPNLRFGLDEKELRVYPSQQMYHLRGYQFQLKIYKNEINSLHSELTYQTSE</sequence>
<gene>
    <name evidence="5" type="ORF">M7I_3619</name>
</gene>
<dbReference type="ESTHER" id="glal2-s3e4a7">
    <property type="family name" value="Fungal_carboxylesterase_lipase"/>
</dbReference>
<keyword evidence="2 3" id="KW-0378">Hydrolase</keyword>
<dbReference type="InterPro" id="IPR029058">
    <property type="entry name" value="AB_hydrolase_fold"/>
</dbReference>
<dbReference type="PANTHER" id="PTHR43918:SF4">
    <property type="entry name" value="CARBOXYLIC ESTER HYDROLASE"/>
    <property type="match status" value="1"/>
</dbReference>
<dbReference type="InParanoid" id="H0ELZ4"/>
<dbReference type="AlphaFoldDB" id="H0ELZ4"/>
<proteinExistence type="inferred from homology"/>
<organism evidence="5 6">
    <name type="scientific">Glarea lozoyensis (strain ATCC 74030 / MF5533)</name>
    <dbReference type="NCBI Taxonomy" id="1104152"/>
    <lineage>
        <taxon>Eukaryota</taxon>
        <taxon>Fungi</taxon>
        <taxon>Dikarya</taxon>
        <taxon>Ascomycota</taxon>
        <taxon>Pezizomycotina</taxon>
        <taxon>Leotiomycetes</taxon>
        <taxon>Helotiales</taxon>
        <taxon>Helotiaceae</taxon>
        <taxon>Glarea</taxon>
    </lineage>
</organism>
<feature type="chain" id="PRO_5005133296" description="Carboxylic ester hydrolase" evidence="3">
    <location>
        <begin position="18"/>
        <end position="560"/>
    </location>
</feature>
<dbReference type="OrthoDB" id="408631at2759"/>
<dbReference type="Gene3D" id="3.40.50.1820">
    <property type="entry name" value="alpha/beta hydrolase"/>
    <property type="match status" value="2"/>
</dbReference>
<dbReference type="Pfam" id="PF00135">
    <property type="entry name" value="COesterase"/>
    <property type="match status" value="1"/>
</dbReference>
<dbReference type="InterPro" id="IPR050654">
    <property type="entry name" value="AChE-related_enzymes"/>
</dbReference>
<protein>
    <recommendedName>
        <fullName evidence="3">Carboxylic ester hydrolase</fullName>
        <ecNumber evidence="3">3.1.1.-</ecNumber>
    </recommendedName>
</protein>
<dbReference type="EMBL" id="AGUE01000080">
    <property type="protein sequence ID" value="EHL00531.1"/>
    <property type="molecule type" value="Genomic_DNA"/>
</dbReference>
<comment type="similarity">
    <text evidence="1 3">Belongs to the type-B carboxylesterase/lipase family.</text>
</comment>
<feature type="domain" description="Carboxylesterase type B" evidence="4">
    <location>
        <begin position="25"/>
        <end position="166"/>
    </location>
</feature>
<evidence type="ECO:0000313" key="6">
    <source>
        <dbReference type="Proteomes" id="UP000005446"/>
    </source>
</evidence>
<dbReference type="GO" id="GO:0052689">
    <property type="term" value="F:carboxylic ester hydrolase activity"/>
    <property type="evidence" value="ECO:0007669"/>
    <property type="project" value="TreeGrafter"/>
</dbReference>
<comment type="caution">
    <text evidence="5">The sequence shown here is derived from an EMBL/GenBank/DDBJ whole genome shotgun (WGS) entry which is preliminary data.</text>
</comment>
<evidence type="ECO:0000256" key="1">
    <source>
        <dbReference type="ARBA" id="ARBA00005964"/>
    </source>
</evidence>
<keyword evidence="6" id="KW-1185">Reference proteome</keyword>
<dbReference type="PANTHER" id="PTHR43918">
    <property type="entry name" value="ACETYLCHOLINESTERASE"/>
    <property type="match status" value="1"/>
</dbReference>
<feature type="signal peptide" evidence="3">
    <location>
        <begin position="1"/>
        <end position="17"/>
    </location>
</feature>
<dbReference type="Proteomes" id="UP000005446">
    <property type="component" value="Unassembled WGS sequence"/>
</dbReference>
<dbReference type="HOGENOM" id="CLU_006586_16_3_1"/>